<reference evidence="1" key="1">
    <citation type="submission" date="2022-07" db="EMBL/GenBank/DDBJ databases">
        <title>Draft genome sequence of Zalerion maritima ATCC 34329, a (micro)plastics degrading marine fungus.</title>
        <authorList>
            <person name="Paco A."/>
            <person name="Goncalves M.F.M."/>
            <person name="Rocha-Santos T.A.P."/>
            <person name="Alves A."/>
        </authorList>
    </citation>
    <scope>NUCLEOTIDE SEQUENCE</scope>
    <source>
        <strain evidence="1">ATCC 34329</strain>
    </source>
</reference>
<evidence type="ECO:0000313" key="1">
    <source>
        <dbReference type="EMBL" id="KAJ2892194.1"/>
    </source>
</evidence>
<sequence length="185" mass="20089">MPATRPSYTSGRKGLQTNSHDGALWSLFWVGFVRFGLVSTRLGLLEQISVASSYCGPNIRPRGEGLLGRWAAPHEQPLQSSLTIPEIWTYVARHGWVKVFAVHRGLERQAGHQPSEGRLEANENNTMLSKESVVEMEASFSGGSISQVALGTTVHLVHMSGQGKGVEIESIGPPPSLSYQGLQLI</sequence>
<protein>
    <submittedName>
        <fullName evidence="1">Uncharacterized protein</fullName>
    </submittedName>
</protein>
<dbReference type="EMBL" id="JAKWBI020000866">
    <property type="protein sequence ID" value="KAJ2892194.1"/>
    <property type="molecule type" value="Genomic_DNA"/>
</dbReference>
<gene>
    <name evidence="1" type="ORF">MKZ38_010139</name>
</gene>
<keyword evidence="2" id="KW-1185">Reference proteome</keyword>
<evidence type="ECO:0000313" key="2">
    <source>
        <dbReference type="Proteomes" id="UP001201980"/>
    </source>
</evidence>
<name>A0AAD5RJP3_9PEZI</name>
<proteinExistence type="predicted"/>
<comment type="caution">
    <text evidence="1">The sequence shown here is derived from an EMBL/GenBank/DDBJ whole genome shotgun (WGS) entry which is preliminary data.</text>
</comment>
<organism evidence="1 2">
    <name type="scientific">Zalerion maritima</name>
    <dbReference type="NCBI Taxonomy" id="339359"/>
    <lineage>
        <taxon>Eukaryota</taxon>
        <taxon>Fungi</taxon>
        <taxon>Dikarya</taxon>
        <taxon>Ascomycota</taxon>
        <taxon>Pezizomycotina</taxon>
        <taxon>Sordariomycetes</taxon>
        <taxon>Lulworthiomycetidae</taxon>
        <taxon>Lulworthiales</taxon>
        <taxon>Lulworthiaceae</taxon>
        <taxon>Zalerion</taxon>
    </lineage>
</organism>
<dbReference type="AlphaFoldDB" id="A0AAD5RJP3"/>
<accession>A0AAD5RJP3</accession>
<dbReference type="Proteomes" id="UP001201980">
    <property type="component" value="Unassembled WGS sequence"/>
</dbReference>